<dbReference type="Proteomes" id="UP001284601">
    <property type="component" value="Unassembled WGS sequence"/>
</dbReference>
<gene>
    <name evidence="2" type="ORF">R7226_08735</name>
</gene>
<dbReference type="Pfam" id="PF03551">
    <property type="entry name" value="PadR"/>
    <property type="match status" value="1"/>
</dbReference>
<evidence type="ECO:0000313" key="3">
    <source>
        <dbReference type="Proteomes" id="UP001284601"/>
    </source>
</evidence>
<sequence>MRSTVDVAVLGLVLERPSYGYELSKRFEQRFGALLSVSRSHIYSALNSLLRDRLIEPLPHDGSQRQPKVHYRATADGVAAFRTWLAERRALTAVLSELDEAALS</sequence>
<dbReference type="PANTHER" id="PTHR33169:SF14">
    <property type="entry name" value="TRANSCRIPTIONAL REGULATOR RV3488"/>
    <property type="match status" value="1"/>
</dbReference>
<dbReference type="InterPro" id="IPR052509">
    <property type="entry name" value="Metal_resp_DNA-bind_regulator"/>
</dbReference>
<dbReference type="RefSeq" id="WP_318596690.1">
    <property type="nucleotide sequence ID" value="NZ_JAWSTH010000016.1"/>
</dbReference>
<feature type="domain" description="Transcription regulator PadR N-terminal" evidence="1">
    <location>
        <begin position="9"/>
        <end position="81"/>
    </location>
</feature>
<protein>
    <submittedName>
        <fullName evidence="2">PadR family transcriptional regulator</fullName>
    </submittedName>
</protein>
<name>A0ABU4HME5_9ACTN</name>
<accession>A0ABU4HME5</accession>
<comment type="caution">
    <text evidence="2">The sequence shown here is derived from an EMBL/GenBank/DDBJ whole genome shotgun (WGS) entry which is preliminary data.</text>
</comment>
<reference evidence="3" key="1">
    <citation type="submission" date="2023-07" db="EMBL/GenBank/DDBJ databases">
        <title>Conexibacter stalactiti sp. nov., isolated from stalactites in a lava cave and emended description of the genus Conexibacter.</title>
        <authorList>
            <person name="Lee S.D."/>
        </authorList>
    </citation>
    <scope>NUCLEOTIDE SEQUENCE [LARGE SCALE GENOMIC DNA]</scope>
    <source>
        <strain evidence="3">KCTC 39840</strain>
    </source>
</reference>
<dbReference type="EMBL" id="JAWSTH010000016">
    <property type="protein sequence ID" value="MDW5594420.1"/>
    <property type="molecule type" value="Genomic_DNA"/>
</dbReference>
<dbReference type="InterPro" id="IPR036388">
    <property type="entry name" value="WH-like_DNA-bd_sf"/>
</dbReference>
<dbReference type="PANTHER" id="PTHR33169">
    <property type="entry name" value="PADR-FAMILY TRANSCRIPTIONAL REGULATOR"/>
    <property type="match status" value="1"/>
</dbReference>
<reference evidence="2 3" key="2">
    <citation type="submission" date="2023-10" db="EMBL/GenBank/DDBJ databases">
        <authorList>
            <person name="Han X.F."/>
        </authorList>
    </citation>
    <scope>NUCLEOTIDE SEQUENCE [LARGE SCALE GENOMIC DNA]</scope>
    <source>
        <strain evidence="2 3">KCTC 39840</strain>
    </source>
</reference>
<dbReference type="SUPFAM" id="SSF46785">
    <property type="entry name" value="Winged helix' DNA-binding domain"/>
    <property type="match status" value="1"/>
</dbReference>
<proteinExistence type="predicted"/>
<evidence type="ECO:0000313" key="2">
    <source>
        <dbReference type="EMBL" id="MDW5594420.1"/>
    </source>
</evidence>
<dbReference type="Gene3D" id="1.10.10.10">
    <property type="entry name" value="Winged helix-like DNA-binding domain superfamily/Winged helix DNA-binding domain"/>
    <property type="match status" value="1"/>
</dbReference>
<evidence type="ECO:0000259" key="1">
    <source>
        <dbReference type="Pfam" id="PF03551"/>
    </source>
</evidence>
<organism evidence="2 3">
    <name type="scientific">Conexibacter stalactiti</name>
    <dbReference type="NCBI Taxonomy" id="1940611"/>
    <lineage>
        <taxon>Bacteria</taxon>
        <taxon>Bacillati</taxon>
        <taxon>Actinomycetota</taxon>
        <taxon>Thermoleophilia</taxon>
        <taxon>Solirubrobacterales</taxon>
        <taxon>Conexibacteraceae</taxon>
        <taxon>Conexibacter</taxon>
    </lineage>
</organism>
<dbReference type="InterPro" id="IPR005149">
    <property type="entry name" value="Tscrpt_reg_PadR_N"/>
</dbReference>
<dbReference type="InterPro" id="IPR036390">
    <property type="entry name" value="WH_DNA-bd_sf"/>
</dbReference>
<keyword evidence="3" id="KW-1185">Reference proteome</keyword>